<gene>
    <name evidence="1" type="ORF">M2256_000352</name>
</gene>
<sequence>MKFINGTFIGEEVIIELSKDENLMLRKALNKCKKEDIVQIQLNRGNYFIPFILGKGKKNENCIK</sequence>
<protein>
    <submittedName>
        <fullName evidence="1">Uncharacterized protein</fullName>
    </submittedName>
</protein>
<evidence type="ECO:0000313" key="1">
    <source>
        <dbReference type="EMBL" id="MCW2279894.1"/>
    </source>
</evidence>
<proteinExistence type="predicted"/>
<organism evidence="1 2">
    <name type="scientific">Lactococcus lactis</name>
    <dbReference type="NCBI Taxonomy" id="1358"/>
    <lineage>
        <taxon>Bacteria</taxon>
        <taxon>Bacillati</taxon>
        <taxon>Bacillota</taxon>
        <taxon>Bacilli</taxon>
        <taxon>Lactobacillales</taxon>
        <taxon>Streptococcaceae</taxon>
        <taxon>Lactococcus</taxon>
    </lineage>
</organism>
<dbReference type="RefSeq" id="WP_264653681.1">
    <property type="nucleotide sequence ID" value="NZ_JAOQNN010000001.1"/>
</dbReference>
<evidence type="ECO:0000313" key="2">
    <source>
        <dbReference type="Proteomes" id="UP001207687"/>
    </source>
</evidence>
<dbReference type="AlphaFoldDB" id="A0AAW5TQM3"/>
<name>A0AAW5TQM3_9LACT</name>
<reference evidence="1" key="1">
    <citation type="submission" date="2023-08" db="EMBL/GenBank/DDBJ databases">
        <title>Genomic analyses of the natural microbiome of Caenorhabditis elegans.</title>
        <authorList>
            <person name="Samuel B."/>
        </authorList>
    </citation>
    <scope>NUCLEOTIDE SEQUENCE</scope>
    <source>
        <strain evidence="1">BIGb0220</strain>
    </source>
</reference>
<dbReference type="Proteomes" id="UP001207687">
    <property type="component" value="Unassembled WGS sequence"/>
</dbReference>
<accession>A0AAW5TQM3</accession>
<comment type="caution">
    <text evidence="1">The sequence shown here is derived from an EMBL/GenBank/DDBJ whole genome shotgun (WGS) entry which is preliminary data.</text>
</comment>
<dbReference type="EMBL" id="JAOQNN010000001">
    <property type="protein sequence ID" value="MCW2279894.1"/>
    <property type="molecule type" value="Genomic_DNA"/>
</dbReference>